<evidence type="ECO:0000313" key="2">
    <source>
        <dbReference type="Proteomes" id="UP000790347"/>
    </source>
</evidence>
<name>A0A922LCY6_DERFA</name>
<keyword evidence="2" id="KW-1185">Reference proteome</keyword>
<proteinExistence type="predicted"/>
<comment type="caution">
    <text evidence="1">The sequence shown here is derived from an EMBL/GenBank/DDBJ whole genome shotgun (WGS) entry which is preliminary data.</text>
</comment>
<dbReference type="AlphaFoldDB" id="A0A922LCY6"/>
<reference evidence="1" key="1">
    <citation type="submission" date="2013-05" db="EMBL/GenBank/DDBJ databases">
        <authorList>
            <person name="Yim A.K.Y."/>
            <person name="Chan T.F."/>
            <person name="Ji K.M."/>
            <person name="Liu X.Y."/>
            <person name="Zhou J.W."/>
            <person name="Li R.Q."/>
            <person name="Yang K.Y."/>
            <person name="Li J."/>
            <person name="Li M."/>
            <person name="Law P.T.W."/>
            <person name="Wu Y.L."/>
            <person name="Cai Z.L."/>
            <person name="Qin H."/>
            <person name="Bao Y."/>
            <person name="Leung R.K.K."/>
            <person name="Ng P.K.S."/>
            <person name="Zou J."/>
            <person name="Zhong X.J."/>
            <person name="Ran P.X."/>
            <person name="Zhong N.S."/>
            <person name="Liu Z.G."/>
            <person name="Tsui S.K.W."/>
        </authorList>
    </citation>
    <scope>NUCLEOTIDE SEQUENCE</scope>
    <source>
        <strain evidence="1">Derf</strain>
        <tissue evidence="1">Whole organism</tissue>
    </source>
</reference>
<sequence length="69" mass="8096">MAMNGCDHRHILKTPTFFSFQNECVAIGYHNNSNDDKDHRDLNQEEIKMYQSINQSFVYGYNGANCKYK</sequence>
<reference evidence="1" key="2">
    <citation type="journal article" date="2022" name="Res Sq">
        <title>Comparative Genomics Reveals Insights into the Divergent Evolution of Astigmatic Mites and Household Pest Adaptations.</title>
        <authorList>
            <person name="Xiong Q."/>
            <person name="Wan A.T.-Y."/>
            <person name="Liu X.-Y."/>
            <person name="Fung C.S.-H."/>
            <person name="Xiao X."/>
            <person name="Malainual N."/>
            <person name="Hou J."/>
            <person name="Wang L."/>
            <person name="Wang M."/>
            <person name="Yang K."/>
            <person name="Cui Y."/>
            <person name="Leung E."/>
            <person name="Nong W."/>
            <person name="Shin S.-K."/>
            <person name="Au S."/>
            <person name="Jeong K.Y."/>
            <person name="Chew F.T."/>
            <person name="Hui J."/>
            <person name="Leung T.F."/>
            <person name="Tungtrongchitr A."/>
            <person name="Zhong N."/>
            <person name="Liu Z."/>
            <person name="Tsui S."/>
        </authorList>
    </citation>
    <scope>NUCLEOTIDE SEQUENCE</scope>
    <source>
        <strain evidence="1">Derf</strain>
        <tissue evidence="1">Whole organism</tissue>
    </source>
</reference>
<dbReference type="Proteomes" id="UP000790347">
    <property type="component" value="Unassembled WGS sequence"/>
</dbReference>
<organism evidence="1 2">
    <name type="scientific">Dermatophagoides farinae</name>
    <name type="common">American house dust mite</name>
    <dbReference type="NCBI Taxonomy" id="6954"/>
    <lineage>
        <taxon>Eukaryota</taxon>
        <taxon>Metazoa</taxon>
        <taxon>Ecdysozoa</taxon>
        <taxon>Arthropoda</taxon>
        <taxon>Chelicerata</taxon>
        <taxon>Arachnida</taxon>
        <taxon>Acari</taxon>
        <taxon>Acariformes</taxon>
        <taxon>Sarcoptiformes</taxon>
        <taxon>Astigmata</taxon>
        <taxon>Psoroptidia</taxon>
        <taxon>Analgoidea</taxon>
        <taxon>Pyroglyphidae</taxon>
        <taxon>Dermatophagoidinae</taxon>
        <taxon>Dermatophagoides</taxon>
    </lineage>
</organism>
<gene>
    <name evidence="1" type="ORF">DERF_001342</name>
</gene>
<accession>A0A922LCY6</accession>
<protein>
    <submittedName>
        <fullName evidence="1">Uncharacterized protein</fullName>
    </submittedName>
</protein>
<dbReference type="EMBL" id="ASGP02000001">
    <property type="protein sequence ID" value="KAH9527320.1"/>
    <property type="molecule type" value="Genomic_DNA"/>
</dbReference>
<evidence type="ECO:0000313" key="1">
    <source>
        <dbReference type="EMBL" id="KAH9527320.1"/>
    </source>
</evidence>